<dbReference type="VEuPathDB" id="VectorBase:LOC119176814"/>
<dbReference type="PROSITE" id="PS50158">
    <property type="entry name" value="ZF_CCHC"/>
    <property type="match status" value="1"/>
</dbReference>
<dbReference type="InterPro" id="IPR050951">
    <property type="entry name" value="Retrovirus_Pol_polyprotein"/>
</dbReference>
<dbReference type="PANTHER" id="PTHR37984:SF9">
    <property type="entry name" value="INTEGRASE CATALYTIC DOMAIN-CONTAINING PROTEIN"/>
    <property type="match status" value="1"/>
</dbReference>
<comment type="caution">
    <text evidence="4">The sequence shown here is derived from an EMBL/GenBank/DDBJ whole genome shotgun (WGS) entry which is preliminary data.</text>
</comment>
<feature type="compositionally biased region" description="Basic residues" evidence="2">
    <location>
        <begin position="13"/>
        <end position="27"/>
    </location>
</feature>
<dbReference type="InterPro" id="IPR001878">
    <property type="entry name" value="Znf_CCHC"/>
</dbReference>
<accession>A0A9J6CY22</accession>
<dbReference type="Gene3D" id="3.10.10.10">
    <property type="entry name" value="HIV Type 1 Reverse Transcriptase, subunit A, domain 1"/>
    <property type="match status" value="1"/>
</dbReference>
<evidence type="ECO:0000313" key="4">
    <source>
        <dbReference type="EMBL" id="KAH7952659.1"/>
    </source>
</evidence>
<feature type="compositionally biased region" description="Polar residues" evidence="2">
    <location>
        <begin position="464"/>
        <end position="485"/>
    </location>
</feature>
<dbReference type="Proteomes" id="UP000821866">
    <property type="component" value="Unassembled WGS sequence"/>
</dbReference>
<evidence type="ECO:0000259" key="3">
    <source>
        <dbReference type="PROSITE" id="PS50158"/>
    </source>
</evidence>
<feature type="compositionally biased region" description="Basic and acidic residues" evidence="2">
    <location>
        <begin position="450"/>
        <end position="461"/>
    </location>
</feature>
<name>A0A9J6CY22_RHIMP</name>
<feature type="region of interest" description="Disordered" evidence="2">
    <location>
        <begin position="1"/>
        <end position="28"/>
    </location>
</feature>
<dbReference type="Gene3D" id="4.10.60.10">
    <property type="entry name" value="Zinc finger, CCHC-type"/>
    <property type="match status" value="1"/>
</dbReference>
<evidence type="ECO:0000313" key="5">
    <source>
        <dbReference type="Proteomes" id="UP000821866"/>
    </source>
</evidence>
<feature type="domain" description="CCHC-type" evidence="3">
    <location>
        <begin position="66"/>
        <end position="79"/>
    </location>
</feature>
<evidence type="ECO:0000256" key="1">
    <source>
        <dbReference type="PROSITE-ProRule" id="PRU00047"/>
    </source>
</evidence>
<evidence type="ECO:0000256" key="2">
    <source>
        <dbReference type="SAM" id="MobiDB-lite"/>
    </source>
</evidence>
<dbReference type="PANTHER" id="PTHR37984">
    <property type="entry name" value="PROTEIN CBG26694"/>
    <property type="match status" value="1"/>
</dbReference>
<reference evidence="4" key="1">
    <citation type="journal article" date="2020" name="Cell">
        <title>Large-Scale Comparative Analyses of Tick Genomes Elucidate Their Genetic Diversity and Vector Capacities.</title>
        <authorList>
            <consortium name="Tick Genome and Microbiome Consortium (TIGMIC)"/>
            <person name="Jia N."/>
            <person name="Wang J."/>
            <person name="Shi W."/>
            <person name="Du L."/>
            <person name="Sun Y."/>
            <person name="Zhan W."/>
            <person name="Jiang J.F."/>
            <person name="Wang Q."/>
            <person name="Zhang B."/>
            <person name="Ji P."/>
            <person name="Bell-Sakyi L."/>
            <person name="Cui X.M."/>
            <person name="Yuan T.T."/>
            <person name="Jiang B.G."/>
            <person name="Yang W.F."/>
            <person name="Lam T.T."/>
            <person name="Chang Q.C."/>
            <person name="Ding S.J."/>
            <person name="Wang X.J."/>
            <person name="Zhu J.G."/>
            <person name="Ruan X.D."/>
            <person name="Zhao L."/>
            <person name="Wei J.T."/>
            <person name="Ye R.Z."/>
            <person name="Que T.C."/>
            <person name="Du C.H."/>
            <person name="Zhou Y.H."/>
            <person name="Cheng J.X."/>
            <person name="Dai P.F."/>
            <person name="Guo W.B."/>
            <person name="Han X.H."/>
            <person name="Huang E.J."/>
            <person name="Li L.F."/>
            <person name="Wei W."/>
            <person name="Gao Y.C."/>
            <person name="Liu J.Z."/>
            <person name="Shao H.Z."/>
            <person name="Wang X."/>
            <person name="Wang C.C."/>
            <person name="Yang T.C."/>
            <person name="Huo Q.B."/>
            <person name="Li W."/>
            <person name="Chen H.Y."/>
            <person name="Chen S.E."/>
            <person name="Zhou L.G."/>
            <person name="Ni X.B."/>
            <person name="Tian J.H."/>
            <person name="Sheng Y."/>
            <person name="Liu T."/>
            <person name="Pan Y.S."/>
            <person name="Xia L.Y."/>
            <person name="Li J."/>
            <person name="Zhao F."/>
            <person name="Cao W.C."/>
        </authorList>
    </citation>
    <scope>NUCLEOTIDE SEQUENCE</scope>
    <source>
        <strain evidence="4">Rmic-2018</strain>
    </source>
</reference>
<dbReference type="AlphaFoldDB" id="A0A9J6CY22"/>
<keyword evidence="5" id="KW-1185">Reference proteome</keyword>
<proteinExistence type="predicted"/>
<keyword evidence="1" id="KW-0863">Zinc-finger</keyword>
<reference evidence="4" key="2">
    <citation type="submission" date="2021-09" db="EMBL/GenBank/DDBJ databases">
        <authorList>
            <person name="Jia N."/>
            <person name="Wang J."/>
            <person name="Shi W."/>
            <person name="Du L."/>
            <person name="Sun Y."/>
            <person name="Zhan W."/>
            <person name="Jiang J."/>
            <person name="Wang Q."/>
            <person name="Zhang B."/>
            <person name="Ji P."/>
            <person name="Sakyi L.B."/>
            <person name="Cui X."/>
            <person name="Yuan T."/>
            <person name="Jiang B."/>
            <person name="Yang W."/>
            <person name="Lam T.T.-Y."/>
            <person name="Chang Q."/>
            <person name="Ding S."/>
            <person name="Wang X."/>
            <person name="Zhu J."/>
            <person name="Ruan X."/>
            <person name="Zhao L."/>
            <person name="Wei J."/>
            <person name="Que T."/>
            <person name="Du C."/>
            <person name="Cheng J."/>
            <person name="Dai P."/>
            <person name="Han X."/>
            <person name="Huang E."/>
            <person name="Gao Y."/>
            <person name="Liu J."/>
            <person name="Shao H."/>
            <person name="Ye R."/>
            <person name="Li L."/>
            <person name="Wei W."/>
            <person name="Wang X."/>
            <person name="Wang C."/>
            <person name="Huo Q."/>
            <person name="Li W."/>
            <person name="Guo W."/>
            <person name="Chen H."/>
            <person name="Chen S."/>
            <person name="Zhou L."/>
            <person name="Zhou L."/>
            <person name="Ni X."/>
            <person name="Tian J."/>
            <person name="Zhou Y."/>
            <person name="Sheng Y."/>
            <person name="Liu T."/>
            <person name="Pan Y."/>
            <person name="Xia L."/>
            <person name="Li J."/>
            <person name="Zhao F."/>
            <person name="Cao W."/>
        </authorList>
    </citation>
    <scope>NUCLEOTIDE SEQUENCE</scope>
    <source>
        <strain evidence="4">Rmic-2018</strain>
        <tissue evidence="4">Larvae</tissue>
    </source>
</reference>
<dbReference type="GO" id="GO:0008270">
    <property type="term" value="F:zinc ion binding"/>
    <property type="evidence" value="ECO:0007669"/>
    <property type="project" value="UniProtKB-KW"/>
</dbReference>
<protein>
    <recommendedName>
        <fullName evidence="3">CCHC-type domain-containing protein</fullName>
    </recommendedName>
</protein>
<dbReference type="GO" id="GO:0003676">
    <property type="term" value="F:nucleic acid binding"/>
    <property type="evidence" value="ECO:0007669"/>
    <property type="project" value="InterPro"/>
</dbReference>
<feature type="region of interest" description="Disordered" evidence="2">
    <location>
        <begin position="446"/>
        <end position="485"/>
    </location>
</feature>
<organism evidence="4 5">
    <name type="scientific">Rhipicephalus microplus</name>
    <name type="common">Cattle tick</name>
    <name type="synonym">Boophilus microplus</name>
    <dbReference type="NCBI Taxonomy" id="6941"/>
    <lineage>
        <taxon>Eukaryota</taxon>
        <taxon>Metazoa</taxon>
        <taxon>Ecdysozoa</taxon>
        <taxon>Arthropoda</taxon>
        <taxon>Chelicerata</taxon>
        <taxon>Arachnida</taxon>
        <taxon>Acari</taxon>
        <taxon>Parasitiformes</taxon>
        <taxon>Ixodida</taxon>
        <taxon>Ixodoidea</taxon>
        <taxon>Ixodidae</taxon>
        <taxon>Rhipicephalinae</taxon>
        <taxon>Rhipicephalus</taxon>
        <taxon>Boophilus</taxon>
    </lineage>
</organism>
<gene>
    <name evidence="4" type="ORF">HPB51_028183</name>
</gene>
<keyword evidence="1" id="KW-0862">Zinc</keyword>
<keyword evidence="1" id="KW-0479">Metal-binding</keyword>
<dbReference type="EMBL" id="JABSTU010004855">
    <property type="protein sequence ID" value="KAH7952659.1"/>
    <property type="molecule type" value="Genomic_DNA"/>
</dbReference>
<sequence length="485" mass="54076">MNKKQLWPDGAKKGKRFRQLDKHHTRRQPVYDLKNGQPAETAAQRTCGRCGTVHQPRQCPAYGSTCYKCGKFGHFACVCHQKQWTIQKKVHVLSDQEDDSEQELFLGNLGVGIVKSASPDWFECVEVNDRLVNFKWYTGSDVNILLEQLVLNRNPQPTVKATNAKVTTYLGEQVNIQNECQLSCSVKNKQILVKILLVKGSLKPILGAAACTELNLVHRVRNVEAVGEACPPRQLEAVLQEFSDVFEGIGRLPGEYSNHLQQDTKPTVAAPRRVPCALEKTVKAELERMEQNSIIKRVTEPMDWVHPIVITVRNRFVRPGSSIPAPFQTFLPATSTSAPLDCAPPIALALSLNAPIRPSASSTLPSPGNEDLSNMPSDLNVSGHGSSAHNSMPNHLVFAMQNTPVWFWQGKKWENAVVTQVGSEPRRYTVTAANGQVYMRNRHHLRVQHSHSDPQSTHEDYYPLQTTNENVPHHTSNPGSLPTVH</sequence>